<dbReference type="Gene3D" id="3.40.30.10">
    <property type="entry name" value="Glutaredoxin"/>
    <property type="match status" value="1"/>
</dbReference>
<dbReference type="EMBL" id="CAJNNV010025196">
    <property type="protein sequence ID" value="CAE8613063.1"/>
    <property type="molecule type" value="Genomic_DNA"/>
</dbReference>
<dbReference type="InterPro" id="IPR013766">
    <property type="entry name" value="Thioredoxin_domain"/>
</dbReference>
<dbReference type="PROSITE" id="PS50222">
    <property type="entry name" value="EF_HAND_2"/>
    <property type="match status" value="1"/>
</dbReference>
<dbReference type="GO" id="GO:0005509">
    <property type="term" value="F:calcium ion binding"/>
    <property type="evidence" value="ECO:0007669"/>
    <property type="project" value="InterPro"/>
</dbReference>
<evidence type="ECO:0008006" key="5">
    <source>
        <dbReference type="Google" id="ProtNLM"/>
    </source>
</evidence>
<proteinExistence type="predicted"/>
<dbReference type="OrthoDB" id="2121326at2759"/>
<dbReference type="InterPro" id="IPR002048">
    <property type="entry name" value="EF_hand_dom"/>
</dbReference>
<feature type="domain" description="EF-hand" evidence="1">
    <location>
        <begin position="6"/>
        <end position="41"/>
    </location>
</feature>
<evidence type="ECO:0000313" key="3">
    <source>
        <dbReference type="EMBL" id="CAE8613063.1"/>
    </source>
</evidence>
<accession>A0A813FI45</accession>
<dbReference type="CDD" id="cd02947">
    <property type="entry name" value="TRX_family"/>
    <property type="match status" value="1"/>
</dbReference>
<evidence type="ECO:0000259" key="2">
    <source>
        <dbReference type="PROSITE" id="PS51352"/>
    </source>
</evidence>
<name>A0A813FI45_POLGL</name>
<dbReference type="Pfam" id="PF00085">
    <property type="entry name" value="Thioredoxin"/>
    <property type="match status" value="1"/>
</dbReference>
<organism evidence="3 4">
    <name type="scientific">Polarella glacialis</name>
    <name type="common">Dinoflagellate</name>
    <dbReference type="NCBI Taxonomy" id="89957"/>
    <lineage>
        <taxon>Eukaryota</taxon>
        <taxon>Sar</taxon>
        <taxon>Alveolata</taxon>
        <taxon>Dinophyceae</taxon>
        <taxon>Suessiales</taxon>
        <taxon>Suessiaceae</taxon>
        <taxon>Polarella</taxon>
    </lineage>
</organism>
<sequence length="164" mass="18686">MQRYQHRDQEYERAFNGVDRDGTGVISTEELGQAIRRKVHGEAEINEIVNSGADVVVKLAFSWCRPCKAFYPRYEKFAEIYGETQFLRIVGNENESCKHYAKDVLQAKISPMFAAYSKGQLVATWNGANIARFVENMERNLPSARKFSKEREAVQASDPSMAPK</sequence>
<evidence type="ECO:0000259" key="1">
    <source>
        <dbReference type="PROSITE" id="PS50222"/>
    </source>
</evidence>
<dbReference type="PROSITE" id="PS00018">
    <property type="entry name" value="EF_HAND_1"/>
    <property type="match status" value="1"/>
</dbReference>
<dbReference type="SUPFAM" id="SSF52833">
    <property type="entry name" value="Thioredoxin-like"/>
    <property type="match status" value="1"/>
</dbReference>
<keyword evidence="4" id="KW-1185">Reference proteome</keyword>
<dbReference type="InterPro" id="IPR036249">
    <property type="entry name" value="Thioredoxin-like_sf"/>
</dbReference>
<dbReference type="AlphaFoldDB" id="A0A813FI45"/>
<dbReference type="SMART" id="SM00054">
    <property type="entry name" value="EFh"/>
    <property type="match status" value="1"/>
</dbReference>
<gene>
    <name evidence="3" type="ORF">PGLA1383_LOCUS30848</name>
</gene>
<reference evidence="3" key="1">
    <citation type="submission" date="2021-02" db="EMBL/GenBank/DDBJ databases">
        <authorList>
            <person name="Dougan E. K."/>
            <person name="Rhodes N."/>
            <person name="Thang M."/>
            <person name="Chan C."/>
        </authorList>
    </citation>
    <scope>NUCLEOTIDE SEQUENCE</scope>
</reference>
<dbReference type="PROSITE" id="PS51352">
    <property type="entry name" value="THIOREDOXIN_2"/>
    <property type="match status" value="1"/>
</dbReference>
<feature type="domain" description="Thioredoxin" evidence="2">
    <location>
        <begin position="25"/>
        <end position="146"/>
    </location>
</feature>
<protein>
    <recommendedName>
        <fullName evidence="5">Thioredoxin domain-containing protein</fullName>
    </recommendedName>
</protein>
<dbReference type="InterPro" id="IPR018247">
    <property type="entry name" value="EF_Hand_1_Ca_BS"/>
</dbReference>
<dbReference type="Proteomes" id="UP000654075">
    <property type="component" value="Unassembled WGS sequence"/>
</dbReference>
<dbReference type="Gene3D" id="1.10.238.10">
    <property type="entry name" value="EF-hand"/>
    <property type="match status" value="1"/>
</dbReference>
<evidence type="ECO:0000313" key="4">
    <source>
        <dbReference type="Proteomes" id="UP000654075"/>
    </source>
</evidence>
<comment type="caution">
    <text evidence="3">The sequence shown here is derived from an EMBL/GenBank/DDBJ whole genome shotgun (WGS) entry which is preliminary data.</text>
</comment>